<reference evidence="2" key="2">
    <citation type="submission" date="2020-09" db="EMBL/GenBank/DDBJ databases">
        <authorList>
            <person name="Sun Q."/>
            <person name="Zhou Y."/>
        </authorList>
    </citation>
    <scope>NUCLEOTIDE SEQUENCE</scope>
    <source>
        <strain evidence="2">CGMCC 1.12751</strain>
    </source>
</reference>
<evidence type="ECO:0000313" key="3">
    <source>
        <dbReference type="Proteomes" id="UP000625976"/>
    </source>
</evidence>
<feature type="domain" description="DUF306" evidence="1">
    <location>
        <begin position="38"/>
        <end position="131"/>
    </location>
</feature>
<dbReference type="InterPro" id="IPR005184">
    <property type="entry name" value="DUF306_Meta_HslJ"/>
</dbReference>
<dbReference type="PANTHER" id="PTHR35535:SF1">
    <property type="entry name" value="HEAT SHOCK PROTEIN HSLJ"/>
    <property type="match status" value="1"/>
</dbReference>
<evidence type="ECO:0000313" key="2">
    <source>
        <dbReference type="EMBL" id="GGG38635.1"/>
    </source>
</evidence>
<evidence type="ECO:0000259" key="1">
    <source>
        <dbReference type="Pfam" id="PF03724"/>
    </source>
</evidence>
<name>A0A917GD18_9FLAO</name>
<comment type="caution">
    <text evidence="2">The sequence shown here is derived from an EMBL/GenBank/DDBJ whole genome shotgun (WGS) entry which is preliminary data.</text>
</comment>
<reference evidence="2" key="1">
    <citation type="journal article" date="2014" name="Int. J. Syst. Evol. Microbiol.">
        <title>Complete genome sequence of Corynebacterium casei LMG S-19264T (=DSM 44701T), isolated from a smear-ripened cheese.</title>
        <authorList>
            <consortium name="US DOE Joint Genome Institute (JGI-PGF)"/>
            <person name="Walter F."/>
            <person name="Albersmeier A."/>
            <person name="Kalinowski J."/>
            <person name="Ruckert C."/>
        </authorList>
    </citation>
    <scope>NUCLEOTIDE SEQUENCE</scope>
    <source>
        <strain evidence="2">CGMCC 1.12751</strain>
    </source>
</reference>
<dbReference type="Gene3D" id="2.40.128.270">
    <property type="match status" value="1"/>
</dbReference>
<proteinExistence type="predicted"/>
<dbReference type="InterPro" id="IPR053147">
    <property type="entry name" value="Hsp_HslJ-like"/>
</dbReference>
<dbReference type="EMBL" id="BMFQ01000001">
    <property type="protein sequence ID" value="GGG38635.1"/>
    <property type="molecule type" value="Genomic_DNA"/>
</dbReference>
<dbReference type="PROSITE" id="PS51257">
    <property type="entry name" value="PROKAR_LIPOPROTEIN"/>
    <property type="match status" value="1"/>
</dbReference>
<gene>
    <name evidence="2" type="ORF">GCM10010976_07990</name>
</gene>
<dbReference type="RefSeq" id="WP_188462092.1">
    <property type="nucleotide sequence ID" value="NZ_BMFQ01000001.1"/>
</dbReference>
<protein>
    <recommendedName>
        <fullName evidence="1">DUF306 domain-containing protein</fullName>
    </recommendedName>
</protein>
<keyword evidence="3" id="KW-1185">Reference proteome</keyword>
<dbReference type="PANTHER" id="PTHR35535">
    <property type="entry name" value="HEAT SHOCK PROTEIN HSLJ"/>
    <property type="match status" value="1"/>
</dbReference>
<dbReference type="Pfam" id="PF03724">
    <property type="entry name" value="META"/>
    <property type="match status" value="1"/>
</dbReference>
<organism evidence="2 3">
    <name type="scientific">Bizionia arctica</name>
    <dbReference type="NCBI Taxonomy" id="1495645"/>
    <lineage>
        <taxon>Bacteria</taxon>
        <taxon>Pseudomonadati</taxon>
        <taxon>Bacteroidota</taxon>
        <taxon>Flavobacteriia</taxon>
        <taxon>Flavobacteriales</taxon>
        <taxon>Flavobacteriaceae</taxon>
        <taxon>Bizionia</taxon>
    </lineage>
</organism>
<dbReference type="InterPro" id="IPR038670">
    <property type="entry name" value="HslJ-like_sf"/>
</dbReference>
<sequence length="265" mass="29644">MKYLTLLLSFFTFMSCGNSKEAIATENSQKTMTEISGTYDIDMLNESDYSLSKLTLLFDNESKTVSGFSGCNRFSGTYKMDGNSISFGPLASTRMACGENETKTEQNMLTALSRVTTFSIKGQELTLLNKEVVLIKANSKSEENISQDSNYTLEYTAVTRGFYNHYIYENGKISIQKDRSSTLTFKTCSKAENKQLLKAIEALDLEKLKTLEAPSENRFVDAAASARFKVTYQGNTYETPEFDAGKPNKYIATLLSTFIELAEKQ</sequence>
<accession>A0A917GD18</accession>
<dbReference type="AlphaFoldDB" id="A0A917GD18"/>
<dbReference type="Proteomes" id="UP000625976">
    <property type="component" value="Unassembled WGS sequence"/>
</dbReference>